<proteinExistence type="predicted"/>
<reference evidence="1 2" key="1">
    <citation type="journal article" date="2019" name="Sci. Rep.">
        <title>Orb-weaving spider Araneus ventricosus genome elucidates the spidroin gene catalogue.</title>
        <authorList>
            <person name="Kono N."/>
            <person name="Nakamura H."/>
            <person name="Ohtoshi R."/>
            <person name="Moran D.A.P."/>
            <person name="Shinohara A."/>
            <person name="Yoshida Y."/>
            <person name="Fujiwara M."/>
            <person name="Mori M."/>
            <person name="Tomita M."/>
            <person name="Arakawa K."/>
        </authorList>
    </citation>
    <scope>NUCLEOTIDE SEQUENCE [LARGE SCALE GENOMIC DNA]</scope>
</reference>
<dbReference type="EMBL" id="BGPR01027814">
    <property type="protein sequence ID" value="GBN98595.1"/>
    <property type="molecule type" value="Genomic_DNA"/>
</dbReference>
<organism evidence="1 2">
    <name type="scientific">Araneus ventricosus</name>
    <name type="common">Orbweaver spider</name>
    <name type="synonym">Epeira ventricosa</name>
    <dbReference type="NCBI Taxonomy" id="182803"/>
    <lineage>
        <taxon>Eukaryota</taxon>
        <taxon>Metazoa</taxon>
        <taxon>Ecdysozoa</taxon>
        <taxon>Arthropoda</taxon>
        <taxon>Chelicerata</taxon>
        <taxon>Arachnida</taxon>
        <taxon>Araneae</taxon>
        <taxon>Araneomorphae</taxon>
        <taxon>Entelegynae</taxon>
        <taxon>Araneoidea</taxon>
        <taxon>Araneidae</taxon>
        <taxon>Araneus</taxon>
    </lineage>
</organism>
<keyword evidence="2" id="KW-1185">Reference proteome</keyword>
<feature type="non-terminal residue" evidence="1">
    <location>
        <position position="1"/>
    </location>
</feature>
<sequence length="52" mass="5834">FIDRWSVVLFRCAGGEEYPPNLNITPAGNSFENLPVVQCTPWYGVIYVTVLS</sequence>
<comment type="caution">
    <text evidence="1">The sequence shown here is derived from an EMBL/GenBank/DDBJ whole genome shotgun (WGS) entry which is preliminary data.</text>
</comment>
<evidence type="ECO:0000313" key="2">
    <source>
        <dbReference type="Proteomes" id="UP000499080"/>
    </source>
</evidence>
<dbReference type="Proteomes" id="UP000499080">
    <property type="component" value="Unassembled WGS sequence"/>
</dbReference>
<accession>A0A4Y2THL4</accession>
<protein>
    <submittedName>
        <fullName evidence="1">Uncharacterized protein</fullName>
    </submittedName>
</protein>
<dbReference type="AlphaFoldDB" id="A0A4Y2THL4"/>
<name>A0A4Y2THL4_ARAVE</name>
<evidence type="ECO:0000313" key="1">
    <source>
        <dbReference type="EMBL" id="GBN98595.1"/>
    </source>
</evidence>
<gene>
    <name evidence="1" type="ORF">AVEN_109906_1</name>
</gene>